<dbReference type="Proteomes" id="UP000018468">
    <property type="component" value="Linkage group LG24"/>
</dbReference>
<dbReference type="PANTHER" id="PTHR24099:SF20">
    <property type="entry name" value="TRIPARTITE MOTIF-CONTAINING PROTEIN 46"/>
    <property type="match status" value="1"/>
</dbReference>
<dbReference type="InterPro" id="IPR013320">
    <property type="entry name" value="ConA-like_dom_sf"/>
</dbReference>
<reference evidence="7" key="3">
    <citation type="submission" date="2025-09" db="UniProtKB">
        <authorList>
            <consortium name="Ensembl"/>
        </authorList>
    </citation>
    <scope>IDENTIFICATION</scope>
</reference>
<dbReference type="Gene3D" id="2.60.120.920">
    <property type="match status" value="1"/>
</dbReference>
<dbReference type="GO" id="GO:0061630">
    <property type="term" value="F:ubiquitin protein ligase activity"/>
    <property type="evidence" value="ECO:0000318"/>
    <property type="project" value="GO_Central"/>
</dbReference>
<dbReference type="InterPro" id="IPR000315">
    <property type="entry name" value="Znf_B-box"/>
</dbReference>
<feature type="region of interest" description="Disordered" evidence="4">
    <location>
        <begin position="27"/>
        <end position="108"/>
    </location>
</feature>
<evidence type="ECO:0000256" key="4">
    <source>
        <dbReference type="SAM" id="MobiDB-lite"/>
    </source>
</evidence>
<dbReference type="InterPro" id="IPR043136">
    <property type="entry name" value="B30.2/SPRY_sf"/>
</dbReference>
<dbReference type="STRING" id="7918.ENSLOCP00000008224"/>
<dbReference type="PROSITE" id="PS50119">
    <property type="entry name" value="ZF_BBOX"/>
    <property type="match status" value="1"/>
</dbReference>
<keyword evidence="5" id="KW-0472">Membrane</keyword>
<keyword evidence="8" id="KW-1185">Reference proteome</keyword>
<dbReference type="OMA" id="KETEPPC"/>
<dbReference type="EMBL" id="AHAT01019808">
    <property type="status" value="NOT_ANNOTATED_CDS"/>
    <property type="molecule type" value="Genomic_DNA"/>
</dbReference>
<dbReference type="HOGENOM" id="CLU_013137_19_3_1"/>
<dbReference type="EMBL" id="AHAT01019813">
    <property type="status" value="NOT_ANNOTATED_CDS"/>
    <property type="molecule type" value="Genomic_DNA"/>
</dbReference>
<dbReference type="Bgee" id="ENSLOCG00000006807">
    <property type="expression patterns" value="Expressed in brain and 5 other cell types or tissues"/>
</dbReference>
<evidence type="ECO:0000256" key="1">
    <source>
        <dbReference type="ARBA" id="ARBA00022771"/>
    </source>
</evidence>
<feature type="compositionally biased region" description="Polar residues" evidence="4">
    <location>
        <begin position="65"/>
        <end position="84"/>
    </location>
</feature>
<dbReference type="InParanoid" id="W5MIL5"/>
<evidence type="ECO:0000313" key="8">
    <source>
        <dbReference type="Proteomes" id="UP000018468"/>
    </source>
</evidence>
<reference evidence="8" key="1">
    <citation type="submission" date="2011-12" db="EMBL/GenBank/DDBJ databases">
        <title>The Draft Genome of Lepisosteus oculatus.</title>
        <authorList>
            <consortium name="The Broad Institute Genome Assembly &amp; Analysis Group"/>
            <consortium name="Computational R&amp;D Group"/>
            <consortium name="and Sequencing Platform"/>
            <person name="Di Palma F."/>
            <person name="Alfoldi J."/>
            <person name="Johnson J."/>
            <person name="Berlin A."/>
            <person name="Gnerre S."/>
            <person name="Jaffe D."/>
            <person name="MacCallum I."/>
            <person name="Young S."/>
            <person name="Walker B.J."/>
            <person name="Lander E.S."/>
            <person name="Lindblad-Toh K."/>
        </authorList>
    </citation>
    <scope>NUCLEOTIDE SEQUENCE [LARGE SCALE GENOMIC DNA]</scope>
</reference>
<dbReference type="SUPFAM" id="SSF49899">
    <property type="entry name" value="Concanavalin A-like lectins/glucanases"/>
    <property type="match status" value="1"/>
</dbReference>
<evidence type="ECO:0000256" key="2">
    <source>
        <dbReference type="ARBA" id="ARBA00022833"/>
    </source>
</evidence>
<dbReference type="GeneTree" id="ENSGT00940000158021"/>
<keyword evidence="2" id="KW-0862">Zinc</keyword>
<feature type="compositionally biased region" description="Pro residues" evidence="4">
    <location>
        <begin position="659"/>
        <end position="673"/>
    </location>
</feature>
<keyword evidence="1 3" id="KW-0863">Zinc-finger</keyword>
<dbReference type="SMART" id="SM00336">
    <property type="entry name" value="BBOX"/>
    <property type="match status" value="2"/>
</dbReference>
<dbReference type="Gene3D" id="4.10.830.40">
    <property type="match status" value="1"/>
</dbReference>
<dbReference type="GO" id="GO:0008270">
    <property type="term" value="F:zinc ion binding"/>
    <property type="evidence" value="ECO:0007669"/>
    <property type="project" value="UniProtKB-KW"/>
</dbReference>
<dbReference type="EMBL" id="AHAT01019807">
    <property type="status" value="NOT_ANNOTATED_CDS"/>
    <property type="molecule type" value="Genomic_DNA"/>
</dbReference>
<keyword evidence="5" id="KW-1133">Transmembrane helix</keyword>
<feature type="domain" description="B box-type" evidence="6">
    <location>
        <begin position="208"/>
        <end position="250"/>
    </location>
</feature>
<dbReference type="AlphaFoldDB" id="W5MIL5"/>
<name>W5MIL5_LEPOC</name>
<dbReference type="EMBL" id="AHAT01019812">
    <property type="status" value="NOT_ANNOTATED_CDS"/>
    <property type="molecule type" value="Genomic_DNA"/>
</dbReference>
<dbReference type="PANTHER" id="PTHR24099">
    <property type="entry name" value="E3 UBIQUITIN-PROTEIN LIGASE TRIM36-RELATED"/>
    <property type="match status" value="1"/>
</dbReference>
<dbReference type="EMBL" id="AHAT01019810">
    <property type="status" value="NOT_ANNOTATED_CDS"/>
    <property type="molecule type" value="Genomic_DNA"/>
</dbReference>
<feature type="transmembrane region" description="Helical" evidence="5">
    <location>
        <begin position="375"/>
        <end position="400"/>
    </location>
</feature>
<keyword evidence="5" id="KW-0812">Transmembrane</keyword>
<dbReference type="Gene3D" id="3.30.160.60">
    <property type="entry name" value="Classic Zinc Finger"/>
    <property type="match status" value="1"/>
</dbReference>
<dbReference type="EMBL" id="AHAT01019809">
    <property type="status" value="NOT_ANNOTATED_CDS"/>
    <property type="molecule type" value="Genomic_DNA"/>
</dbReference>
<reference evidence="7" key="2">
    <citation type="submission" date="2025-08" db="UniProtKB">
        <authorList>
            <consortium name="Ensembl"/>
        </authorList>
    </citation>
    <scope>IDENTIFICATION</scope>
</reference>
<sequence length="760" mass="82769">MAEADFQTFTSIMDALVRISLTVQVSEEEEEGVHSPPSSPIGAAEAAGLTGHPELSSIPSRHCTAGTTESPNLSHQAVTPQTPDRTPGEERVQLGTYPGRRRREGPPPAMLFPCPSCQRDVELGERGLSDCLRNLTLERIVERYRHTVSLGAGAVMCQFCKPPAQLEATKGCTDCRASFCNECFKLYHPWGTPRAQHEHVAPTLSFRPKVLTCPEHDQEKLHFYCKSCQRLLCPLCKLRRAHAGHKITPVANAYQALKVEITKSVGYILSNQETVQSQITQLEAAITQTEMNSGSAREQLCQSVRELCAALTDRQGVLLQALDGARLRRVEALTVQVTERQSLLEHAGLLAFSQELLKETEPPCFLQAARLIPCFFVFLIVLFPALLSSLPVFLSPKFFLSPFSELSLSRSLLYLLLLSTSSLSLFSFSFSSFLPLSLLSLSLSCLSCLSLSSLSPSPVFPASFPSFSRWKSPFLLSPSSALSYLSSSPLSLLLSFLSLPLFLSLLSLLSVLNFFLDSRWGFHGDRLVLGKEQRGARSVPGVPLLQAADRALTSCHLTSDLLIGDVAVTQGRHYWACAVDPGSYVVKVGVGLEARLQEWFHLPQDMASPRYDPDSGHDSGAEDATLDSPPPFCFLTVGMGKVLLPQGVNNCPSNATSPRDPPSQPPPPTPHSPPAITAPLPPRLGVCLDFEKGRVSFYDGVSLRLLWEGPVDCSAPVCPAFCFIGGGALQVQELVANRSAEQPPPRRVTIQSRAVTNLGN</sequence>
<dbReference type="Ensembl" id="ENSLOCT00000008234.1">
    <property type="protein sequence ID" value="ENSLOCP00000008224.1"/>
    <property type="gene ID" value="ENSLOCG00000006807.1"/>
</dbReference>
<dbReference type="Pfam" id="PF00643">
    <property type="entry name" value="zf-B_box"/>
    <property type="match status" value="1"/>
</dbReference>
<dbReference type="EMBL" id="AHAT01019811">
    <property type="status" value="NOT_ANNOTATED_CDS"/>
    <property type="molecule type" value="Genomic_DNA"/>
</dbReference>
<evidence type="ECO:0000259" key="6">
    <source>
        <dbReference type="PROSITE" id="PS50119"/>
    </source>
</evidence>
<keyword evidence="1 3" id="KW-0479">Metal-binding</keyword>
<evidence type="ECO:0000256" key="3">
    <source>
        <dbReference type="PROSITE-ProRule" id="PRU00024"/>
    </source>
</evidence>
<accession>W5MIL5</accession>
<feature type="transmembrane region" description="Helical" evidence="5">
    <location>
        <begin position="412"/>
        <end position="434"/>
    </location>
</feature>
<proteinExistence type="predicted"/>
<evidence type="ECO:0000256" key="5">
    <source>
        <dbReference type="SAM" id="Phobius"/>
    </source>
</evidence>
<evidence type="ECO:0000313" key="7">
    <source>
        <dbReference type="Ensembl" id="ENSLOCP00000008224.1"/>
    </source>
</evidence>
<dbReference type="eggNOG" id="KOG2177">
    <property type="taxonomic scope" value="Eukaryota"/>
</dbReference>
<feature type="region of interest" description="Disordered" evidence="4">
    <location>
        <begin position="648"/>
        <end position="678"/>
    </location>
</feature>
<dbReference type="SUPFAM" id="SSF57845">
    <property type="entry name" value="B-box zinc-binding domain"/>
    <property type="match status" value="1"/>
</dbReference>
<feature type="transmembrane region" description="Helical" evidence="5">
    <location>
        <begin position="492"/>
        <end position="516"/>
    </location>
</feature>
<dbReference type="GO" id="GO:0045087">
    <property type="term" value="P:innate immune response"/>
    <property type="evidence" value="ECO:0000318"/>
    <property type="project" value="GO_Central"/>
</dbReference>
<dbReference type="GO" id="GO:0005737">
    <property type="term" value="C:cytoplasm"/>
    <property type="evidence" value="ECO:0000318"/>
    <property type="project" value="GO_Central"/>
</dbReference>
<dbReference type="InterPro" id="IPR050617">
    <property type="entry name" value="E3_ligase_FN3/SPRY"/>
</dbReference>
<protein>
    <submittedName>
        <fullName evidence="7">Tripartite motif containing 46a</fullName>
    </submittedName>
</protein>
<organism evidence="7 8">
    <name type="scientific">Lepisosteus oculatus</name>
    <name type="common">Spotted gar</name>
    <dbReference type="NCBI Taxonomy" id="7918"/>
    <lineage>
        <taxon>Eukaryota</taxon>
        <taxon>Metazoa</taxon>
        <taxon>Chordata</taxon>
        <taxon>Craniata</taxon>
        <taxon>Vertebrata</taxon>
        <taxon>Euteleostomi</taxon>
        <taxon>Actinopterygii</taxon>
        <taxon>Neopterygii</taxon>
        <taxon>Holostei</taxon>
        <taxon>Semionotiformes</taxon>
        <taxon>Lepisosteidae</taxon>
        <taxon>Lepisosteus</taxon>
    </lineage>
</organism>